<gene>
    <name evidence="3" type="ORF">QYE76_007406</name>
</gene>
<dbReference type="AlphaFoldDB" id="A0AAD8W5A7"/>
<evidence type="ECO:0000256" key="2">
    <source>
        <dbReference type="ARBA" id="ARBA00023315"/>
    </source>
</evidence>
<dbReference type="SUPFAM" id="SSF52777">
    <property type="entry name" value="CoA-dependent acyltransferases"/>
    <property type="match status" value="1"/>
</dbReference>
<keyword evidence="1" id="KW-0808">Transferase</keyword>
<dbReference type="EMBL" id="JAUUTY010000005">
    <property type="protein sequence ID" value="KAK1633091.1"/>
    <property type="molecule type" value="Genomic_DNA"/>
</dbReference>
<reference evidence="3" key="1">
    <citation type="submission" date="2023-07" db="EMBL/GenBank/DDBJ databases">
        <title>A chromosome-level genome assembly of Lolium multiflorum.</title>
        <authorList>
            <person name="Chen Y."/>
            <person name="Copetti D."/>
            <person name="Kolliker R."/>
            <person name="Studer B."/>
        </authorList>
    </citation>
    <scope>NUCLEOTIDE SEQUENCE</scope>
    <source>
        <strain evidence="3">02402/16</strain>
        <tissue evidence="3">Leaf</tissue>
    </source>
</reference>
<dbReference type="Proteomes" id="UP001231189">
    <property type="component" value="Unassembled WGS sequence"/>
</dbReference>
<dbReference type="GO" id="GO:0016747">
    <property type="term" value="F:acyltransferase activity, transferring groups other than amino-acyl groups"/>
    <property type="evidence" value="ECO:0007669"/>
    <property type="project" value="UniProtKB-ARBA"/>
</dbReference>
<evidence type="ECO:0000256" key="1">
    <source>
        <dbReference type="ARBA" id="ARBA00022679"/>
    </source>
</evidence>
<dbReference type="InterPro" id="IPR023213">
    <property type="entry name" value="CAT-like_dom_sf"/>
</dbReference>
<sequence length="506" mass="55448">MHIDSTERSSQQSRPTMAATDKLRIIETAVVTPNDLSLPPRSLPFTFFDVEWLRERPQPLVQRVFFYRLTQQHHVAVQRLISDLKHSLSKALTFFYPLAGHVRRTPGARSNRYELFYQPGDGVAFTVTEYDLHHVDDYLASSDHPVPVSMLAPLVPLLPKGRAVLAVQATVLRRGGLALGVTLHHSACDGASYTHFLHTWAAACAGATDDMPPPPFIDRSLIADRNSLYDIYCAGIPLPSDGAEIELAGTTTSSYPDDQLLATFTLPQELIQSIKDALAAEAARNNDAPTPLRCSSLLAAYSFIWSCYCRAKHPMDAAGDQARATTYFLFAVDHRKRLNPPVPERYMGNCLSPAIAAACQDELAAAAGTGTAPGLFAAFTAITDALEQALTEGSQERWDMSMERVREAAKAGMLSVAGSPRFHVYDVNFGFGRPAKVYMVSAARTGGISVAEAGDGHGGVEFGIPLPAAGMERFRRCFADANRDVRCLHEPVIHNFDKKRYPSNWN</sequence>
<keyword evidence="4" id="KW-1185">Reference proteome</keyword>
<dbReference type="Gene3D" id="3.30.559.10">
    <property type="entry name" value="Chloramphenicol acetyltransferase-like domain"/>
    <property type="match status" value="2"/>
</dbReference>
<name>A0AAD8W5A7_LOLMU</name>
<evidence type="ECO:0000313" key="3">
    <source>
        <dbReference type="EMBL" id="KAK1633091.1"/>
    </source>
</evidence>
<comment type="caution">
    <text evidence="3">The sequence shown here is derived from an EMBL/GenBank/DDBJ whole genome shotgun (WGS) entry which is preliminary data.</text>
</comment>
<proteinExistence type="predicted"/>
<keyword evidence="2" id="KW-0012">Acyltransferase</keyword>
<dbReference type="InterPro" id="IPR051504">
    <property type="entry name" value="Plant_metabolite_acyltrans"/>
</dbReference>
<dbReference type="Pfam" id="PF02458">
    <property type="entry name" value="Transferase"/>
    <property type="match status" value="1"/>
</dbReference>
<organism evidence="3 4">
    <name type="scientific">Lolium multiflorum</name>
    <name type="common">Italian ryegrass</name>
    <name type="synonym">Lolium perenne subsp. multiflorum</name>
    <dbReference type="NCBI Taxonomy" id="4521"/>
    <lineage>
        <taxon>Eukaryota</taxon>
        <taxon>Viridiplantae</taxon>
        <taxon>Streptophyta</taxon>
        <taxon>Embryophyta</taxon>
        <taxon>Tracheophyta</taxon>
        <taxon>Spermatophyta</taxon>
        <taxon>Magnoliopsida</taxon>
        <taxon>Liliopsida</taxon>
        <taxon>Poales</taxon>
        <taxon>Poaceae</taxon>
        <taxon>BOP clade</taxon>
        <taxon>Pooideae</taxon>
        <taxon>Poodae</taxon>
        <taxon>Poeae</taxon>
        <taxon>Poeae Chloroplast Group 2 (Poeae type)</taxon>
        <taxon>Loliodinae</taxon>
        <taxon>Loliinae</taxon>
        <taxon>Lolium</taxon>
    </lineage>
</organism>
<accession>A0AAD8W5A7</accession>
<dbReference type="PANTHER" id="PTHR31625">
    <property type="match status" value="1"/>
</dbReference>
<evidence type="ECO:0000313" key="4">
    <source>
        <dbReference type="Proteomes" id="UP001231189"/>
    </source>
</evidence>
<protein>
    <submittedName>
        <fullName evidence="3">Uncharacterized protein</fullName>
    </submittedName>
</protein>